<dbReference type="SUPFAM" id="SSF56219">
    <property type="entry name" value="DNase I-like"/>
    <property type="match status" value="1"/>
</dbReference>
<evidence type="ECO:0000259" key="1">
    <source>
        <dbReference type="Pfam" id="PF19580"/>
    </source>
</evidence>
<dbReference type="AlphaFoldDB" id="A0A381RQA5"/>
<organism evidence="2">
    <name type="scientific">marine metagenome</name>
    <dbReference type="NCBI Taxonomy" id="408172"/>
    <lineage>
        <taxon>unclassified sequences</taxon>
        <taxon>metagenomes</taxon>
        <taxon>ecological metagenomes</taxon>
    </lineage>
</organism>
<feature type="domain" description="Endonuclease/exonuclease/phosphatase" evidence="1">
    <location>
        <begin position="31"/>
        <end position="345"/>
    </location>
</feature>
<dbReference type="EMBL" id="UINC01002200">
    <property type="protein sequence ID" value="SUZ94060.1"/>
    <property type="molecule type" value="Genomic_DNA"/>
</dbReference>
<dbReference type="Pfam" id="PF19580">
    <property type="entry name" value="Exo_endo_phos_3"/>
    <property type="match status" value="1"/>
</dbReference>
<name>A0A381RQA5_9ZZZZ</name>
<dbReference type="InterPro" id="IPR036691">
    <property type="entry name" value="Endo/exonu/phosph_ase_sf"/>
</dbReference>
<proteinExistence type="predicted"/>
<dbReference type="GO" id="GO:0003824">
    <property type="term" value="F:catalytic activity"/>
    <property type="evidence" value="ECO:0007669"/>
    <property type="project" value="InterPro"/>
</dbReference>
<dbReference type="Gene3D" id="3.60.10.10">
    <property type="entry name" value="Endonuclease/exonuclease/phosphatase"/>
    <property type="match status" value="1"/>
</dbReference>
<evidence type="ECO:0000313" key="2">
    <source>
        <dbReference type="EMBL" id="SUZ94060.1"/>
    </source>
</evidence>
<accession>A0A381RQA5</accession>
<dbReference type="InterPro" id="IPR005135">
    <property type="entry name" value="Endo/exonuclease/phosphatase"/>
</dbReference>
<gene>
    <name evidence="2" type="ORF">METZ01_LOCUS46914</name>
</gene>
<protein>
    <recommendedName>
        <fullName evidence="1">Endonuclease/exonuclease/phosphatase domain-containing protein</fullName>
    </recommendedName>
</protein>
<reference evidence="2" key="1">
    <citation type="submission" date="2018-05" db="EMBL/GenBank/DDBJ databases">
        <authorList>
            <person name="Lanie J.A."/>
            <person name="Ng W.-L."/>
            <person name="Kazmierczak K.M."/>
            <person name="Andrzejewski T.M."/>
            <person name="Davidsen T.M."/>
            <person name="Wayne K.J."/>
            <person name="Tettelin H."/>
            <person name="Glass J.I."/>
            <person name="Rusch D."/>
            <person name="Podicherti R."/>
            <person name="Tsui H.-C.T."/>
            <person name="Winkler M.E."/>
        </authorList>
    </citation>
    <scope>NUCLEOTIDE SEQUENCE</scope>
</reference>
<sequence>MKKLFFLAYLLLSLNLLYSQTDSKKNYLVNTIAFYNVENLFDTINDPKTWDDDRTPKGKDRWTSIIYNKKIKNIAKVIADIGSDVTNSSPSVIGLCEIENKRVLIDLIKTKSLKKENYGIVHFDSPDERGVDVAMLFKTNRFRPKHAKAFPLFLKKSNGEIDYTRDHLLVSGYLDNELIHFIINHWPSRSGGIMKSEPNRILAGKLNKKIIDSILFSNPKAKIISMGDFNDNPGDKSIKPVLKTVFKKTNIKNGQLYNPMEELFKKGYGSYKYRGKWDMIDQFILSKNLVEDKNGLFFLKAGVFNKKYLINPSGKYEGYPYKSFAGGKFLNGYSDHFPIYLYLAKAY</sequence>
<dbReference type="PANTHER" id="PTHR42834:SF1">
    <property type="entry name" value="ENDONUCLEASE_EXONUCLEASE_PHOSPHATASE FAMILY PROTEIN (AFU_ORTHOLOGUE AFUA_3G09210)"/>
    <property type="match status" value="1"/>
</dbReference>
<dbReference type="PANTHER" id="PTHR42834">
    <property type="entry name" value="ENDONUCLEASE/EXONUCLEASE/PHOSPHATASE FAMILY PROTEIN (AFU_ORTHOLOGUE AFUA_3G09210)"/>
    <property type="match status" value="1"/>
</dbReference>